<comment type="caution">
    <text evidence="1">The sequence shown here is derived from an EMBL/GenBank/DDBJ whole genome shotgun (WGS) entry which is preliminary data.</text>
</comment>
<dbReference type="SUPFAM" id="SSF53335">
    <property type="entry name" value="S-adenosyl-L-methionine-dependent methyltransferases"/>
    <property type="match status" value="1"/>
</dbReference>
<accession>A0A5C5SDS2</accession>
<dbReference type="Gene3D" id="1.10.287.1890">
    <property type="match status" value="1"/>
</dbReference>
<name>A0A5C5SDS2_9STRE</name>
<sequence>MEAYLSQRLQAVASYVPKGARLLDVGSDHAYLPLALMSQGLLDFAIAGEVVAGPYQSALTNVAQAGFSEQISVRLANGLAAFEEKDRISVITICGMGGRLIAEILENGKAKLHPLQRLILQANNREDELRQWLLANHFTIVAEEIVQENDKIYEIIVAEPGQSTLSSKDLRFGPYLRLEKSPVFLKKWTKELAKLNQALQQIPVQYETDRSAIGQKIEAIKEVLNES</sequence>
<proteinExistence type="predicted"/>
<keyword evidence="2" id="KW-1185">Reference proteome</keyword>
<organism evidence="1 2">
    <name type="scientific">Streptococcus cuniculipharyngis</name>
    <dbReference type="NCBI Taxonomy" id="1562651"/>
    <lineage>
        <taxon>Bacteria</taxon>
        <taxon>Bacillati</taxon>
        <taxon>Bacillota</taxon>
        <taxon>Bacilli</taxon>
        <taxon>Lactobacillales</taxon>
        <taxon>Streptococcaceae</taxon>
        <taxon>Streptococcus</taxon>
    </lineage>
</organism>
<dbReference type="EMBL" id="VOHL01000002">
    <property type="protein sequence ID" value="TWS98015.1"/>
    <property type="molecule type" value="Genomic_DNA"/>
</dbReference>
<dbReference type="PIRSF" id="PIRSF018637">
    <property type="entry name" value="TrmK"/>
    <property type="match status" value="1"/>
</dbReference>
<dbReference type="GO" id="GO:0032259">
    <property type="term" value="P:methylation"/>
    <property type="evidence" value="ECO:0007669"/>
    <property type="project" value="UniProtKB-KW"/>
</dbReference>
<evidence type="ECO:0000313" key="1">
    <source>
        <dbReference type="EMBL" id="TWS98015.1"/>
    </source>
</evidence>
<dbReference type="Proteomes" id="UP000317430">
    <property type="component" value="Unassembled WGS sequence"/>
</dbReference>
<keyword evidence="1" id="KW-0808">Transferase</keyword>
<dbReference type="Gene3D" id="3.40.50.150">
    <property type="entry name" value="Vaccinia Virus protein VP39"/>
    <property type="match status" value="1"/>
</dbReference>
<dbReference type="InterPro" id="IPR029063">
    <property type="entry name" value="SAM-dependent_MTases_sf"/>
</dbReference>
<dbReference type="InterPro" id="IPR006901">
    <property type="entry name" value="TrmK"/>
</dbReference>
<evidence type="ECO:0000313" key="2">
    <source>
        <dbReference type="Proteomes" id="UP000317430"/>
    </source>
</evidence>
<dbReference type="PANTHER" id="PTHR38451:SF1">
    <property type="entry name" value="TRNA (ADENINE(22)-N(1))-METHYLTRANSFERASE"/>
    <property type="match status" value="1"/>
</dbReference>
<dbReference type="PANTHER" id="PTHR38451">
    <property type="entry name" value="TRNA (ADENINE(22)-N(1))-METHYLTRANSFERASE"/>
    <property type="match status" value="1"/>
</dbReference>
<dbReference type="OrthoDB" id="5881184at2"/>
<dbReference type="GO" id="GO:0160105">
    <property type="term" value="F:tRNA (adenine(22)-N1)-methyltransferase activity"/>
    <property type="evidence" value="ECO:0007669"/>
    <property type="project" value="InterPro"/>
</dbReference>
<gene>
    <name evidence="1" type="ORF">FRX57_03550</name>
</gene>
<dbReference type="Pfam" id="PF04816">
    <property type="entry name" value="TrmK"/>
    <property type="match status" value="1"/>
</dbReference>
<dbReference type="RefSeq" id="WP_146566765.1">
    <property type="nucleotide sequence ID" value="NZ_VOHL01000002.1"/>
</dbReference>
<keyword evidence="1" id="KW-0489">Methyltransferase</keyword>
<reference evidence="1 2" key="1">
    <citation type="submission" date="2019-08" db="EMBL/GenBank/DDBJ databases">
        <authorList>
            <person name="Lei W."/>
        </authorList>
    </citation>
    <scope>NUCLEOTIDE SEQUENCE [LARGE SCALE GENOMIC DNA]</scope>
    <source>
        <strain evidence="1 2">CCUG 66496</strain>
    </source>
</reference>
<dbReference type="AlphaFoldDB" id="A0A5C5SDS2"/>
<protein>
    <submittedName>
        <fullName evidence="1">tRNA (Adenine-N(1))-methyltransferase</fullName>
    </submittedName>
</protein>